<organism evidence="3">
    <name type="scientific">Chlamydomonas euryale</name>
    <dbReference type="NCBI Taxonomy" id="1486919"/>
    <lineage>
        <taxon>Eukaryota</taxon>
        <taxon>Viridiplantae</taxon>
        <taxon>Chlorophyta</taxon>
        <taxon>core chlorophytes</taxon>
        <taxon>Chlorophyceae</taxon>
        <taxon>CS clade</taxon>
        <taxon>Chlamydomonadales</taxon>
        <taxon>Chlamydomonadaceae</taxon>
        <taxon>Chlamydomonas</taxon>
    </lineage>
</organism>
<dbReference type="GO" id="GO:0016020">
    <property type="term" value="C:membrane"/>
    <property type="evidence" value="ECO:0007669"/>
    <property type="project" value="GOC"/>
</dbReference>
<feature type="compositionally biased region" description="Basic and acidic residues" evidence="1">
    <location>
        <begin position="19"/>
        <end position="32"/>
    </location>
</feature>
<dbReference type="Pfam" id="PF03372">
    <property type="entry name" value="Exo_endo_phos"/>
    <property type="match status" value="1"/>
</dbReference>
<dbReference type="GO" id="GO:0006506">
    <property type="term" value="P:GPI anchor biosynthetic process"/>
    <property type="evidence" value="ECO:0007669"/>
    <property type="project" value="TreeGrafter"/>
</dbReference>
<gene>
    <name evidence="3" type="ORF">CEUR00632_LOCUS21132</name>
</gene>
<reference evidence="3" key="1">
    <citation type="submission" date="2021-01" db="EMBL/GenBank/DDBJ databases">
        <authorList>
            <person name="Corre E."/>
            <person name="Pelletier E."/>
            <person name="Niang G."/>
            <person name="Scheremetjew M."/>
            <person name="Finn R."/>
            <person name="Kale V."/>
            <person name="Holt S."/>
            <person name="Cochrane G."/>
            <person name="Meng A."/>
            <person name="Brown T."/>
            <person name="Cohen L."/>
        </authorList>
    </citation>
    <scope>NUCLEOTIDE SEQUENCE</scope>
    <source>
        <strain evidence="3">CCMP219</strain>
    </source>
</reference>
<dbReference type="InterPro" id="IPR051916">
    <property type="entry name" value="GPI-anchor_lipid_remodeler"/>
</dbReference>
<dbReference type="SUPFAM" id="SSF56219">
    <property type="entry name" value="DNase I-like"/>
    <property type="match status" value="1"/>
</dbReference>
<evidence type="ECO:0000313" key="3">
    <source>
        <dbReference type="EMBL" id="CAD8311281.1"/>
    </source>
</evidence>
<accession>A0A7R9Z8A5</accession>
<protein>
    <recommendedName>
        <fullName evidence="2">Endonuclease/exonuclease/phosphatase domain-containing protein</fullName>
    </recommendedName>
</protein>
<feature type="region of interest" description="Disordered" evidence="1">
    <location>
        <begin position="1"/>
        <end position="50"/>
    </location>
</feature>
<dbReference type="PANTHER" id="PTHR14859">
    <property type="entry name" value="CALCOFLUOR WHITE HYPERSENSITIVE PROTEIN PRECURSOR"/>
    <property type="match status" value="1"/>
</dbReference>
<proteinExistence type="predicted"/>
<dbReference type="InterPro" id="IPR005135">
    <property type="entry name" value="Endo/exonuclease/phosphatase"/>
</dbReference>
<dbReference type="InterPro" id="IPR036691">
    <property type="entry name" value="Endo/exonu/phosph_ase_sf"/>
</dbReference>
<evidence type="ECO:0000259" key="2">
    <source>
        <dbReference type="Pfam" id="PF03372"/>
    </source>
</evidence>
<dbReference type="GO" id="GO:0003824">
    <property type="term" value="F:catalytic activity"/>
    <property type="evidence" value="ECO:0007669"/>
    <property type="project" value="InterPro"/>
</dbReference>
<dbReference type="AlphaFoldDB" id="A0A7R9Z8A5"/>
<evidence type="ECO:0000256" key="1">
    <source>
        <dbReference type="SAM" id="MobiDB-lite"/>
    </source>
</evidence>
<sequence length="321" mass="36106">MAPYNGPREPPSPLPKPGEVVRHDMRSKEQRSAARKGRSTPSKQGDAERGQTLRVATWNIERGYKLDAVIEEMRAIDADVIAVQEIDIHCERSGWEDTGLRIATALGLNYVFLCEFEELHSPAREPSTQGGGVHGNGIMTKYDMDRVEVIEHSHHPVNWEDASSWPAVIAKEPRRGRRLTLAADVATPQGAMTMYTAHLECFCGMLGRMQQFSDIFQHARERQAAATQPLCQVIAGDLNTMANGVARLSPKYCNDAMRFWTLGYSEAEVWDQVLLKQEEDTSNPGQRNEWCARAGLPDEVCKRLLNFGFKVTQKRWLQLQG</sequence>
<dbReference type="PANTHER" id="PTHR14859:SF1">
    <property type="entry name" value="PGAP2-INTERACTING PROTEIN"/>
    <property type="match status" value="1"/>
</dbReference>
<feature type="domain" description="Endonuclease/exonuclease/phosphatase" evidence="2">
    <location>
        <begin position="56"/>
        <end position="242"/>
    </location>
</feature>
<dbReference type="Gene3D" id="3.60.10.10">
    <property type="entry name" value="Endonuclease/exonuclease/phosphatase"/>
    <property type="match status" value="1"/>
</dbReference>
<dbReference type="EMBL" id="HBEC01045296">
    <property type="protein sequence ID" value="CAD8311281.1"/>
    <property type="molecule type" value="Transcribed_RNA"/>
</dbReference>
<name>A0A7R9Z8A5_9CHLO</name>